<protein>
    <submittedName>
        <fullName evidence="1">Uncharacterized protein</fullName>
    </submittedName>
</protein>
<accession>A0A1M6CZ06</accession>
<reference evidence="2" key="1">
    <citation type="submission" date="2016-11" db="EMBL/GenBank/DDBJ databases">
        <authorList>
            <person name="Varghese N."/>
            <person name="Submissions S."/>
        </authorList>
    </citation>
    <scope>NUCLEOTIDE SEQUENCE [LARGE SCALE GENOMIC DNA]</scope>
    <source>
        <strain evidence="2">DSM 26884</strain>
    </source>
</reference>
<sequence length="29" mass="3260">MIITSELLAELVPFCNGYDAPQITQIYTD</sequence>
<dbReference type="EMBL" id="FQZN01000005">
    <property type="protein sequence ID" value="SHI65958.1"/>
    <property type="molecule type" value="Genomic_DNA"/>
</dbReference>
<evidence type="ECO:0000313" key="1">
    <source>
        <dbReference type="EMBL" id="SHI65958.1"/>
    </source>
</evidence>
<keyword evidence="2" id="KW-1185">Reference proteome</keyword>
<dbReference type="AlphaFoldDB" id="A0A1M6CZ06"/>
<organism evidence="1 2">
    <name type="scientific">Bacteroides stercorirosoris</name>
    <dbReference type="NCBI Taxonomy" id="871324"/>
    <lineage>
        <taxon>Bacteria</taxon>
        <taxon>Pseudomonadati</taxon>
        <taxon>Bacteroidota</taxon>
        <taxon>Bacteroidia</taxon>
        <taxon>Bacteroidales</taxon>
        <taxon>Bacteroidaceae</taxon>
        <taxon>Bacteroides</taxon>
    </lineage>
</organism>
<evidence type="ECO:0000313" key="2">
    <source>
        <dbReference type="Proteomes" id="UP000184192"/>
    </source>
</evidence>
<gene>
    <name evidence="1" type="ORF">SAMN05444350_105113</name>
</gene>
<name>A0A1M6CZ06_9BACE</name>
<proteinExistence type="predicted"/>
<dbReference type="Proteomes" id="UP000184192">
    <property type="component" value="Unassembled WGS sequence"/>
</dbReference>